<accession>A0A834LQJ0</accession>
<protein>
    <recommendedName>
        <fullName evidence="2">Endonuclease/exonuclease/phosphatase domain-containing protein</fullName>
    </recommendedName>
</protein>
<gene>
    <name evidence="3" type="ORF">RHSIM_Rhsim03G0009500</name>
</gene>
<feature type="domain" description="Endonuclease/exonuclease/phosphatase" evidence="2">
    <location>
        <begin position="24"/>
        <end position="191"/>
    </location>
</feature>
<dbReference type="Pfam" id="PF03372">
    <property type="entry name" value="Exo_endo_phos"/>
    <property type="match status" value="1"/>
</dbReference>
<keyword evidence="1" id="KW-0472">Membrane</keyword>
<feature type="transmembrane region" description="Helical" evidence="1">
    <location>
        <begin position="21"/>
        <end position="38"/>
    </location>
</feature>
<comment type="caution">
    <text evidence="3">The sequence shown here is derived from an EMBL/GenBank/DDBJ whole genome shotgun (WGS) entry which is preliminary data.</text>
</comment>
<evidence type="ECO:0000256" key="1">
    <source>
        <dbReference type="SAM" id="Phobius"/>
    </source>
</evidence>
<dbReference type="InterPro" id="IPR036691">
    <property type="entry name" value="Endo/exonu/phosph_ase_sf"/>
</dbReference>
<dbReference type="PANTHER" id="PTHR33710:SF79">
    <property type="entry name" value="OS06G0205337 PROTEIN"/>
    <property type="match status" value="1"/>
</dbReference>
<dbReference type="InterPro" id="IPR005135">
    <property type="entry name" value="Endo/exonuclease/phosphatase"/>
</dbReference>
<keyword evidence="4" id="KW-1185">Reference proteome</keyword>
<evidence type="ECO:0000313" key="3">
    <source>
        <dbReference type="EMBL" id="KAF7148630.1"/>
    </source>
</evidence>
<evidence type="ECO:0000259" key="2">
    <source>
        <dbReference type="Pfam" id="PF03372"/>
    </source>
</evidence>
<dbReference type="GO" id="GO:0003824">
    <property type="term" value="F:catalytic activity"/>
    <property type="evidence" value="ECO:0007669"/>
    <property type="project" value="InterPro"/>
</dbReference>
<dbReference type="AlphaFoldDB" id="A0A834LQJ0"/>
<organism evidence="3 4">
    <name type="scientific">Rhododendron simsii</name>
    <name type="common">Sims's rhododendron</name>
    <dbReference type="NCBI Taxonomy" id="118357"/>
    <lineage>
        <taxon>Eukaryota</taxon>
        <taxon>Viridiplantae</taxon>
        <taxon>Streptophyta</taxon>
        <taxon>Embryophyta</taxon>
        <taxon>Tracheophyta</taxon>
        <taxon>Spermatophyta</taxon>
        <taxon>Magnoliopsida</taxon>
        <taxon>eudicotyledons</taxon>
        <taxon>Gunneridae</taxon>
        <taxon>Pentapetalae</taxon>
        <taxon>asterids</taxon>
        <taxon>Ericales</taxon>
        <taxon>Ericaceae</taxon>
        <taxon>Ericoideae</taxon>
        <taxon>Rhodoreae</taxon>
        <taxon>Rhododendron</taxon>
    </lineage>
</organism>
<reference evidence="3" key="1">
    <citation type="submission" date="2019-11" db="EMBL/GenBank/DDBJ databases">
        <authorList>
            <person name="Liu Y."/>
            <person name="Hou J."/>
            <person name="Li T.-Q."/>
            <person name="Guan C.-H."/>
            <person name="Wu X."/>
            <person name="Wu H.-Z."/>
            <person name="Ling F."/>
            <person name="Zhang R."/>
            <person name="Shi X.-G."/>
            <person name="Ren J.-P."/>
            <person name="Chen E.-F."/>
            <person name="Sun J.-M."/>
        </authorList>
    </citation>
    <scope>NUCLEOTIDE SEQUENCE</scope>
    <source>
        <strain evidence="3">Adult_tree_wgs_1</strain>
        <tissue evidence="3">Leaves</tissue>
    </source>
</reference>
<dbReference type="SUPFAM" id="SSF56219">
    <property type="entry name" value="DNase I-like"/>
    <property type="match status" value="1"/>
</dbReference>
<dbReference type="Proteomes" id="UP000626092">
    <property type="component" value="Unassembled WGS sequence"/>
</dbReference>
<sequence>MESKNNKVKLETIRRKLGFAFGFYVDPVGFSGGLALWWNKELDLEVEEFSKNFIHAIITNLKDSSRWAATFVYGCPERSGRALVWNAICSIAHSERLPWLCMGDFNQVMTTEDKLGGVAPSQNSLTGFHEMISECGLVDLEFKGPKYTWRNNRRTDSFIMERIDMAFANSAWREVHEQAMVFVEAAIGSDHNPLILNTCAPLNRVGKPFKFESFWVTDEDCREVITGSWQEECTGFEMYAVCHKLKGCKEKLKMWSRAKFGNLRLKIAAIKDQLLDIQKRLELGFNREWMVHEKSLLRELEDLWQKDAMFWHQRSRIRWLQLGDRNSRFFHLSTIQRRQRNQITRLKDSGGVWRADNKEIAGIIKGHFQELYKSPPSRDLEDMINLVDQVISPECNTNLVKGVSYEEVKVAAFQLGKMVLDYHDLKLE</sequence>
<evidence type="ECO:0000313" key="4">
    <source>
        <dbReference type="Proteomes" id="UP000626092"/>
    </source>
</evidence>
<name>A0A834LQJ0_RHOSS</name>
<dbReference type="OrthoDB" id="1001388at2759"/>
<dbReference type="Gene3D" id="3.60.10.10">
    <property type="entry name" value="Endonuclease/exonuclease/phosphatase"/>
    <property type="match status" value="1"/>
</dbReference>
<proteinExistence type="predicted"/>
<keyword evidence="1" id="KW-1133">Transmembrane helix</keyword>
<keyword evidence="1" id="KW-0812">Transmembrane</keyword>
<dbReference type="EMBL" id="WJXA01000003">
    <property type="protein sequence ID" value="KAF7148630.1"/>
    <property type="molecule type" value="Genomic_DNA"/>
</dbReference>
<dbReference type="PANTHER" id="PTHR33710">
    <property type="entry name" value="BNAC02G09200D PROTEIN"/>
    <property type="match status" value="1"/>
</dbReference>